<dbReference type="CDD" id="cd17324">
    <property type="entry name" value="MFS_NepI_like"/>
    <property type="match status" value="1"/>
</dbReference>
<evidence type="ECO:0000256" key="2">
    <source>
        <dbReference type="ARBA" id="ARBA00022475"/>
    </source>
</evidence>
<dbReference type="InterPro" id="IPR036259">
    <property type="entry name" value="MFS_trans_sf"/>
</dbReference>
<dbReference type="RefSeq" id="WP_380617428.1">
    <property type="nucleotide sequence ID" value="NZ_JBHSDK010000001.1"/>
</dbReference>
<reference evidence="9" key="1">
    <citation type="journal article" date="2019" name="Int. J. Syst. Evol. Microbiol.">
        <title>The Global Catalogue of Microorganisms (GCM) 10K type strain sequencing project: providing services to taxonomists for standard genome sequencing and annotation.</title>
        <authorList>
            <consortium name="The Broad Institute Genomics Platform"/>
            <consortium name="The Broad Institute Genome Sequencing Center for Infectious Disease"/>
            <person name="Wu L."/>
            <person name="Ma J."/>
        </authorList>
    </citation>
    <scope>NUCLEOTIDE SEQUENCE [LARGE SCALE GENOMIC DNA]</scope>
    <source>
        <strain evidence="9">IBRC-M 10908</strain>
    </source>
</reference>
<feature type="transmembrane region" description="Helical" evidence="6">
    <location>
        <begin position="174"/>
        <end position="196"/>
    </location>
</feature>
<evidence type="ECO:0000313" key="8">
    <source>
        <dbReference type="EMBL" id="MFC4333693.1"/>
    </source>
</evidence>
<evidence type="ECO:0000256" key="5">
    <source>
        <dbReference type="ARBA" id="ARBA00023136"/>
    </source>
</evidence>
<feature type="domain" description="Major facilitator superfamily (MFS) profile" evidence="7">
    <location>
        <begin position="21"/>
        <end position="395"/>
    </location>
</feature>
<feature type="transmembrane region" description="Helical" evidence="6">
    <location>
        <begin position="370"/>
        <end position="389"/>
    </location>
</feature>
<evidence type="ECO:0000313" key="9">
    <source>
        <dbReference type="Proteomes" id="UP001595823"/>
    </source>
</evidence>
<evidence type="ECO:0000259" key="7">
    <source>
        <dbReference type="PROSITE" id="PS50850"/>
    </source>
</evidence>
<evidence type="ECO:0000256" key="1">
    <source>
        <dbReference type="ARBA" id="ARBA00004651"/>
    </source>
</evidence>
<evidence type="ECO:0000256" key="6">
    <source>
        <dbReference type="SAM" id="Phobius"/>
    </source>
</evidence>
<feature type="transmembrane region" description="Helical" evidence="6">
    <location>
        <begin position="17"/>
        <end position="39"/>
    </location>
</feature>
<comment type="caution">
    <text evidence="8">The sequence shown here is derived from an EMBL/GenBank/DDBJ whole genome shotgun (WGS) entry which is preliminary data.</text>
</comment>
<dbReference type="Proteomes" id="UP001595823">
    <property type="component" value="Unassembled WGS sequence"/>
</dbReference>
<keyword evidence="3 6" id="KW-0812">Transmembrane</keyword>
<dbReference type="InterPro" id="IPR050189">
    <property type="entry name" value="MFS_Efflux_Transporters"/>
</dbReference>
<evidence type="ECO:0000256" key="3">
    <source>
        <dbReference type="ARBA" id="ARBA00022692"/>
    </source>
</evidence>
<comment type="subcellular location">
    <subcellularLocation>
        <location evidence="1">Cell membrane</location>
        <topology evidence="1">Multi-pass membrane protein</topology>
    </subcellularLocation>
</comment>
<feature type="transmembrane region" description="Helical" evidence="6">
    <location>
        <begin position="147"/>
        <end position="168"/>
    </location>
</feature>
<protein>
    <submittedName>
        <fullName evidence="8">MFS transporter</fullName>
    </submittedName>
</protein>
<dbReference type="PANTHER" id="PTHR43124">
    <property type="entry name" value="PURINE EFFLUX PUMP PBUE"/>
    <property type="match status" value="1"/>
</dbReference>
<keyword evidence="5 6" id="KW-0472">Membrane</keyword>
<dbReference type="PROSITE" id="PS50850">
    <property type="entry name" value="MFS"/>
    <property type="match status" value="1"/>
</dbReference>
<organism evidence="8 9">
    <name type="scientific">Salininema proteolyticum</name>
    <dbReference type="NCBI Taxonomy" id="1607685"/>
    <lineage>
        <taxon>Bacteria</taxon>
        <taxon>Bacillati</taxon>
        <taxon>Actinomycetota</taxon>
        <taxon>Actinomycetes</taxon>
        <taxon>Glycomycetales</taxon>
        <taxon>Glycomycetaceae</taxon>
        <taxon>Salininema</taxon>
    </lineage>
</organism>
<dbReference type="Gene3D" id="1.20.1250.20">
    <property type="entry name" value="MFS general substrate transporter like domains"/>
    <property type="match status" value="1"/>
</dbReference>
<keyword evidence="9" id="KW-1185">Reference proteome</keyword>
<dbReference type="SUPFAM" id="SSF103473">
    <property type="entry name" value="MFS general substrate transporter"/>
    <property type="match status" value="1"/>
</dbReference>
<keyword evidence="4 6" id="KW-1133">Transmembrane helix</keyword>
<feature type="transmembrane region" description="Helical" evidence="6">
    <location>
        <begin position="309"/>
        <end position="330"/>
    </location>
</feature>
<feature type="transmembrane region" description="Helical" evidence="6">
    <location>
        <begin position="283"/>
        <end position="303"/>
    </location>
</feature>
<dbReference type="Pfam" id="PF07690">
    <property type="entry name" value="MFS_1"/>
    <property type="match status" value="1"/>
</dbReference>
<evidence type="ECO:0000256" key="4">
    <source>
        <dbReference type="ARBA" id="ARBA00022989"/>
    </source>
</evidence>
<accession>A0ABV8TTD3</accession>
<feature type="transmembrane region" description="Helical" evidence="6">
    <location>
        <begin position="342"/>
        <end position="364"/>
    </location>
</feature>
<feature type="transmembrane region" description="Helical" evidence="6">
    <location>
        <begin position="112"/>
        <end position="135"/>
    </location>
</feature>
<feature type="transmembrane region" description="Helical" evidence="6">
    <location>
        <begin position="87"/>
        <end position="106"/>
    </location>
</feature>
<feature type="transmembrane region" description="Helical" evidence="6">
    <location>
        <begin position="59"/>
        <end position="80"/>
    </location>
</feature>
<name>A0ABV8TTD3_9ACTN</name>
<dbReference type="InterPro" id="IPR011701">
    <property type="entry name" value="MFS"/>
</dbReference>
<dbReference type="InterPro" id="IPR020846">
    <property type="entry name" value="MFS_dom"/>
</dbReference>
<dbReference type="PANTHER" id="PTHR43124:SF3">
    <property type="entry name" value="CHLORAMPHENICOL EFFLUX PUMP RV0191"/>
    <property type="match status" value="1"/>
</dbReference>
<proteinExistence type="predicted"/>
<dbReference type="EMBL" id="JBHSDK010000001">
    <property type="protein sequence ID" value="MFC4333693.1"/>
    <property type="molecule type" value="Genomic_DNA"/>
</dbReference>
<sequence>MTSTTVSAPPETPRHPALAWIAVVAVACGTFSIVTTEMLPVGLLTLIGPDIGVSTGASGQMMTTASVAAVVSALAIMIVAGRVDRRVLLVGMMTVLLAANVVTAVVDSYALLLAARVLVGLAIGGFWAIGASLAVRLVPEQSVARASSIIISGISIASVAGVPAGTFIGDHSGWRTAFAAMAGLSLLVLIALAFLLPKLPSTGGLRTSDLTGLLRRGAVRAGLLSLLLIVIGHFAAYTYVTPVLSASAGLEGSTVAVLLLVYGVAGIAGTFIAGALAGRHLKAVVVGSALFLAAAMAAVPTLADGSFTAAAVLVVWGLGYGAVPVGLQVWTLRSAPEAPEGVSALFVACFQVAIGTGAVIGGLAVDRIGVAAPMWLGALAAAVTVALLLGTARSVLAKE</sequence>
<keyword evidence="2" id="KW-1003">Cell membrane</keyword>
<feature type="transmembrane region" description="Helical" evidence="6">
    <location>
        <begin position="217"/>
        <end position="240"/>
    </location>
</feature>
<feature type="transmembrane region" description="Helical" evidence="6">
    <location>
        <begin position="252"/>
        <end position="276"/>
    </location>
</feature>
<gene>
    <name evidence="8" type="ORF">ACFPET_00575</name>
</gene>